<dbReference type="SMART" id="SM00233">
    <property type="entry name" value="PH"/>
    <property type="match status" value="1"/>
</dbReference>
<reference evidence="4 5" key="1">
    <citation type="journal article" date="2024" name="Science">
        <title>Giant polyketide synthase enzymes in the biosynthesis of giant marine polyether toxins.</title>
        <authorList>
            <person name="Fallon T.R."/>
            <person name="Shende V.V."/>
            <person name="Wierzbicki I.H."/>
            <person name="Pendleton A.L."/>
            <person name="Watervoot N.F."/>
            <person name="Auber R.P."/>
            <person name="Gonzalez D.J."/>
            <person name="Wisecaver J.H."/>
            <person name="Moore B.S."/>
        </authorList>
    </citation>
    <scope>NUCLEOTIDE SEQUENCE [LARGE SCALE GENOMIC DNA]</scope>
    <source>
        <strain evidence="4 5">12B1</strain>
    </source>
</reference>
<dbReference type="Pfam" id="PF00169">
    <property type="entry name" value="PH"/>
    <property type="match status" value="1"/>
</dbReference>
<sequence>MLSAEHLALQSRLVQQLVAVRQKEMDYMLMRYQSIGTQAALICGFSISSLTGLDLNPSSKMVSIIVAHLFYISSFICILANIHVILTTLFVCNWAPGLALRGPTGSMSRAFDSTRAERTMVNVCFCIGMLAFAIQTVLAVWILDDDPHATSHSLIATGLVIIASACSVSYLMRMHERFFGTKISKNFPMPSLPSLPLRSRRAAAATPSPATGDGSSTPPLPPAPTARQPSNSTICSARTRRSSQRTHEAHTADDHRMPLLDNPVTVIESHPDVSAERQQVSPEQYTALVSSEFEMSGYLSKLTTLAGDHAEGSSRMRRVRSLVNNAIAGEWRERYFVLRDGQLRYWKNEADYEAGKPSSEPIELSGYEVLVDMASSVWAFTLQPHNQLGGQRTWSFRAPSEQLRLEWARRLVISTIVGSGNGS</sequence>
<organism evidence="4 5">
    <name type="scientific">Prymnesium parvum</name>
    <name type="common">Toxic golden alga</name>
    <dbReference type="NCBI Taxonomy" id="97485"/>
    <lineage>
        <taxon>Eukaryota</taxon>
        <taxon>Haptista</taxon>
        <taxon>Haptophyta</taxon>
        <taxon>Prymnesiophyceae</taxon>
        <taxon>Prymnesiales</taxon>
        <taxon>Prymnesiaceae</taxon>
        <taxon>Prymnesium</taxon>
    </lineage>
</organism>
<protein>
    <recommendedName>
        <fullName evidence="3">PH domain-containing protein</fullName>
    </recommendedName>
</protein>
<feature type="compositionally biased region" description="Polar residues" evidence="1">
    <location>
        <begin position="227"/>
        <end position="236"/>
    </location>
</feature>
<comment type="caution">
    <text evidence="4">The sequence shown here is derived from an EMBL/GenBank/DDBJ whole genome shotgun (WGS) entry which is preliminary data.</text>
</comment>
<keyword evidence="5" id="KW-1185">Reference proteome</keyword>
<evidence type="ECO:0000259" key="3">
    <source>
        <dbReference type="PROSITE" id="PS50003"/>
    </source>
</evidence>
<dbReference type="PROSITE" id="PS50003">
    <property type="entry name" value="PH_DOMAIN"/>
    <property type="match status" value="1"/>
</dbReference>
<dbReference type="InterPro" id="IPR001849">
    <property type="entry name" value="PH_domain"/>
</dbReference>
<keyword evidence="2" id="KW-0812">Transmembrane</keyword>
<feature type="transmembrane region" description="Helical" evidence="2">
    <location>
        <begin position="70"/>
        <end position="99"/>
    </location>
</feature>
<feature type="region of interest" description="Disordered" evidence="1">
    <location>
        <begin position="199"/>
        <end position="258"/>
    </location>
</feature>
<keyword evidence="2" id="KW-1133">Transmembrane helix</keyword>
<feature type="transmembrane region" description="Helical" evidence="2">
    <location>
        <begin position="120"/>
        <end position="142"/>
    </location>
</feature>
<proteinExistence type="predicted"/>
<gene>
    <name evidence="4" type="ORF">AB1Y20_012500</name>
</gene>
<feature type="compositionally biased region" description="Low complexity" evidence="1">
    <location>
        <begin position="199"/>
        <end position="217"/>
    </location>
</feature>
<evidence type="ECO:0000256" key="1">
    <source>
        <dbReference type="SAM" id="MobiDB-lite"/>
    </source>
</evidence>
<feature type="transmembrane region" description="Helical" evidence="2">
    <location>
        <begin position="154"/>
        <end position="172"/>
    </location>
</feature>
<feature type="compositionally biased region" description="Basic and acidic residues" evidence="1">
    <location>
        <begin position="245"/>
        <end position="258"/>
    </location>
</feature>
<dbReference type="InterPro" id="IPR011993">
    <property type="entry name" value="PH-like_dom_sf"/>
</dbReference>
<evidence type="ECO:0000256" key="2">
    <source>
        <dbReference type="SAM" id="Phobius"/>
    </source>
</evidence>
<name>A0AB34IIP3_PRYPA</name>
<dbReference type="SUPFAM" id="SSF50729">
    <property type="entry name" value="PH domain-like"/>
    <property type="match status" value="1"/>
</dbReference>
<dbReference type="Proteomes" id="UP001515480">
    <property type="component" value="Unassembled WGS sequence"/>
</dbReference>
<evidence type="ECO:0000313" key="4">
    <source>
        <dbReference type="EMBL" id="KAL1499815.1"/>
    </source>
</evidence>
<evidence type="ECO:0000313" key="5">
    <source>
        <dbReference type="Proteomes" id="UP001515480"/>
    </source>
</evidence>
<feature type="domain" description="PH" evidence="3">
    <location>
        <begin position="292"/>
        <end position="416"/>
    </location>
</feature>
<dbReference type="EMBL" id="JBGBPQ010000024">
    <property type="protein sequence ID" value="KAL1499815.1"/>
    <property type="molecule type" value="Genomic_DNA"/>
</dbReference>
<dbReference type="CDD" id="cd00821">
    <property type="entry name" value="PH"/>
    <property type="match status" value="1"/>
</dbReference>
<accession>A0AB34IIP3</accession>
<keyword evidence="2" id="KW-0472">Membrane</keyword>
<dbReference type="Gene3D" id="2.30.29.30">
    <property type="entry name" value="Pleckstrin-homology domain (PH domain)/Phosphotyrosine-binding domain (PTB)"/>
    <property type="match status" value="1"/>
</dbReference>
<dbReference type="AlphaFoldDB" id="A0AB34IIP3"/>